<dbReference type="eggNOG" id="COG1462">
    <property type="taxonomic scope" value="Bacteria"/>
</dbReference>
<dbReference type="EMBL" id="HG916765">
    <property type="protein sequence ID" value="CDM23178.1"/>
    <property type="molecule type" value="Genomic_DNA"/>
</dbReference>
<evidence type="ECO:0000256" key="2">
    <source>
        <dbReference type="SAM" id="SignalP"/>
    </source>
</evidence>
<proteinExistence type="predicted"/>
<gene>
    <name evidence="3" type="ORF">BN940_03516</name>
</gene>
<sequence>MKAFLSFLALALAIGLGLPSTAASQVVEATVTADGNGLSRDEAIQSALVNAAGQAFGVRLSSQSMVQGMSVDASVDNENHSAVLSILNKNIRQILNTPQNAPILGYDVNNVSEAPDNGWEATVTLHYAKFERLGADSNRRSVVVVSNSKQYRPLLIQMVGESLVGSRRFDVLNRENDALFQDEKEFILGGDAANAEMARLSQASGADYLVVAQLQSLGVSNNQRETIAMTGEVLVKSAASGALQLQVIEFASRKIKWSGSQKFGGTYPGATSVGAATLGKLIGGAADRLIERMVAAIYPIQVVKVVGDTAIINRGEGGVLTGETYAVFQVGEELTDPQSGESLGSMETEVGLGTVTEVKPKFAFLKMASGTLAAGTDYIVRKTDKKPAGKAAPKKARTGPAKPKAPDRADVFLGN</sequence>
<feature type="region of interest" description="Disordered" evidence="1">
    <location>
        <begin position="384"/>
        <end position="415"/>
    </location>
</feature>
<feature type="compositionally biased region" description="Basic and acidic residues" evidence="1">
    <location>
        <begin position="404"/>
        <end position="415"/>
    </location>
</feature>
<keyword evidence="4" id="KW-1185">Reference proteome</keyword>
<dbReference type="AlphaFoldDB" id="W8WU45"/>
<evidence type="ECO:0000313" key="4">
    <source>
        <dbReference type="Proteomes" id="UP000019805"/>
    </source>
</evidence>
<organism evidence="3 4">
    <name type="scientific">Castellaniella defragrans (strain DSM 12143 / CCUG 39792 / 65Phen)</name>
    <name type="common">Alcaligenes defragrans</name>
    <dbReference type="NCBI Taxonomy" id="1437824"/>
    <lineage>
        <taxon>Bacteria</taxon>
        <taxon>Pseudomonadati</taxon>
        <taxon>Pseudomonadota</taxon>
        <taxon>Betaproteobacteria</taxon>
        <taxon>Burkholderiales</taxon>
        <taxon>Alcaligenaceae</taxon>
        <taxon>Castellaniella</taxon>
    </lineage>
</organism>
<protein>
    <submittedName>
        <fullName evidence="3">Periplasmic protein</fullName>
    </submittedName>
</protein>
<evidence type="ECO:0000313" key="3">
    <source>
        <dbReference type="EMBL" id="CDM23178.1"/>
    </source>
</evidence>
<dbReference type="OrthoDB" id="8595024at2"/>
<keyword evidence="2" id="KW-0732">Signal</keyword>
<dbReference type="KEGG" id="cdn:BN940_03516"/>
<name>W8WU45_CASD6</name>
<dbReference type="RefSeq" id="WP_043680172.1">
    <property type="nucleotide sequence ID" value="NZ_HG916765.1"/>
</dbReference>
<dbReference type="Proteomes" id="UP000019805">
    <property type="component" value="Chromosome"/>
</dbReference>
<reference evidence="3 4" key="1">
    <citation type="journal article" date="2014" name="BMC Microbiol.">
        <title>The oxygen-independent metabolism of cyclic monoterpenes in Castellaniella defragrans 65Phen.</title>
        <authorList>
            <person name="Petasch J."/>
            <person name="Disch E.M."/>
            <person name="Markert S."/>
            <person name="Becher D."/>
            <person name="Schweder T."/>
            <person name="Huttel B."/>
            <person name="Reinhardt R."/>
            <person name="Harder J."/>
        </authorList>
    </citation>
    <scope>NUCLEOTIDE SEQUENCE [LARGE SCALE GENOMIC DNA]</scope>
    <source>
        <strain evidence="3">65Phen</strain>
    </source>
</reference>
<accession>W8WU45</accession>
<feature type="chain" id="PRO_5004916277" evidence="2">
    <location>
        <begin position="23"/>
        <end position="415"/>
    </location>
</feature>
<feature type="signal peptide" evidence="2">
    <location>
        <begin position="1"/>
        <end position="22"/>
    </location>
</feature>
<dbReference type="HOGENOM" id="CLU_051487_0_0_4"/>
<dbReference type="STRING" id="1437824.BN940_03516"/>
<evidence type="ECO:0000256" key="1">
    <source>
        <dbReference type="SAM" id="MobiDB-lite"/>
    </source>
</evidence>